<feature type="transmembrane region" description="Helical" evidence="1">
    <location>
        <begin position="34"/>
        <end position="53"/>
    </location>
</feature>
<name>A0A2P4PYK4_RHIID</name>
<accession>A0A2P4PYK4</accession>
<keyword evidence="1" id="KW-0812">Transmembrane</keyword>
<evidence type="ECO:0000313" key="2">
    <source>
        <dbReference type="EMBL" id="POG70472.1"/>
    </source>
</evidence>
<comment type="caution">
    <text evidence="2">The sequence shown here is derived from an EMBL/GenBank/DDBJ whole genome shotgun (WGS) entry which is preliminary data.</text>
</comment>
<organism evidence="2 3">
    <name type="scientific">Rhizophagus irregularis (strain DAOM 181602 / DAOM 197198 / MUCL 43194)</name>
    <name type="common">Arbuscular mycorrhizal fungus</name>
    <name type="synonym">Glomus intraradices</name>
    <dbReference type="NCBI Taxonomy" id="747089"/>
    <lineage>
        <taxon>Eukaryota</taxon>
        <taxon>Fungi</taxon>
        <taxon>Fungi incertae sedis</taxon>
        <taxon>Mucoromycota</taxon>
        <taxon>Glomeromycotina</taxon>
        <taxon>Glomeromycetes</taxon>
        <taxon>Glomerales</taxon>
        <taxon>Glomeraceae</taxon>
        <taxon>Rhizophagus</taxon>
    </lineage>
</organism>
<reference evidence="2 3" key="2">
    <citation type="journal article" date="2018" name="New Phytol.">
        <title>High intraspecific genome diversity in the model arbuscular mycorrhizal symbiont Rhizophagus irregularis.</title>
        <authorList>
            <person name="Chen E.C.H."/>
            <person name="Morin E."/>
            <person name="Beaudet D."/>
            <person name="Noel J."/>
            <person name="Yildirir G."/>
            <person name="Ndikumana S."/>
            <person name="Charron P."/>
            <person name="St-Onge C."/>
            <person name="Giorgi J."/>
            <person name="Kruger M."/>
            <person name="Marton T."/>
            <person name="Ropars J."/>
            <person name="Grigoriev I.V."/>
            <person name="Hainaut M."/>
            <person name="Henrissat B."/>
            <person name="Roux C."/>
            <person name="Martin F."/>
            <person name="Corradi N."/>
        </authorList>
    </citation>
    <scope>NUCLEOTIDE SEQUENCE [LARGE SCALE GENOMIC DNA]</scope>
    <source>
        <strain evidence="2 3">DAOM 197198</strain>
    </source>
</reference>
<dbReference type="EMBL" id="AUPC02000120">
    <property type="protein sequence ID" value="POG70472.1"/>
    <property type="molecule type" value="Genomic_DNA"/>
</dbReference>
<keyword evidence="3" id="KW-1185">Reference proteome</keyword>
<gene>
    <name evidence="2" type="ORF">GLOIN_2v1615096</name>
</gene>
<evidence type="ECO:0000313" key="3">
    <source>
        <dbReference type="Proteomes" id="UP000018888"/>
    </source>
</evidence>
<dbReference type="Proteomes" id="UP000018888">
    <property type="component" value="Unassembled WGS sequence"/>
</dbReference>
<evidence type="ECO:0000256" key="1">
    <source>
        <dbReference type="SAM" id="Phobius"/>
    </source>
</evidence>
<keyword evidence="1" id="KW-0472">Membrane</keyword>
<keyword evidence="1" id="KW-1133">Transmembrane helix</keyword>
<proteinExistence type="predicted"/>
<sequence>MRLQILIIIMWLPTLPIIFPQHFIQTIIQINNPFIMIISLQLCLQLAHHVFLVHNNRLLKILLFHLIRL</sequence>
<feature type="non-terminal residue" evidence="2">
    <location>
        <position position="69"/>
    </location>
</feature>
<dbReference type="AlphaFoldDB" id="A0A2P4PYK4"/>
<protein>
    <submittedName>
        <fullName evidence="2">Uncharacterized protein</fullName>
    </submittedName>
</protein>
<feature type="transmembrane region" description="Helical" evidence="1">
    <location>
        <begin position="7"/>
        <end position="28"/>
    </location>
</feature>
<reference evidence="2 3" key="1">
    <citation type="journal article" date="2013" name="Proc. Natl. Acad. Sci. U.S.A.">
        <title>Genome of an arbuscular mycorrhizal fungus provides insight into the oldest plant symbiosis.</title>
        <authorList>
            <person name="Tisserant E."/>
            <person name="Malbreil M."/>
            <person name="Kuo A."/>
            <person name="Kohler A."/>
            <person name="Symeonidi A."/>
            <person name="Balestrini R."/>
            <person name="Charron P."/>
            <person name="Duensing N."/>
            <person name="Frei Dit Frey N."/>
            <person name="Gianinazzi-Pearson V."/>
            <person name="Gilbert L.B."/>
            <person name="Handa Y."/>
            <person name="Herr J.R."/>
            <person name="Hijri M."/>
            <person name="Koul R."/>
            <person name="Kawaguchi M."/>
            <person name="Krajinski F."/>
            <person name="Lammers P.J."/>
            <person name="Masclaux F.G."/>
            <person name="Murat C."/>
            <person name="Morin E."/>
            <person name="Ndikumana S."/>
            <person name="Pagni M."/>
            <person name="Petitpierre D."/>
            <person name="Requena N."/>
            <person name="Rosikiewicz P."/>
            <person name="Riley R."/>
            <person name="Saito K."/>
            <person name="San Clemente H."/>
            <person name="Shapiro H."/>
            <person name="van Tuinen D."/>
            <person name="Becard G."/>
            <person name="Bonfante P."/>
            <person name="Paszkowski U."/>
            <person name="Shachar-Hill Y.Y."/>
            <person name="Tuskan G.A."/>
            <person name="Young P.W."/>
            <person name="Sanders I.R."/>
            <person name="Henrissat B."/>
            <person name="Rensing S.A."/>
            <person name="Grigoriev I.V."/>
            <person name="Corradi N."/>
            <person name="Roux C."/>
            <person name="Martin F."/>
        </authorList>
    </citation>
    <scope>NUCLEOTIDE SEQUENCE [LARGE SCALE GENOMIC DNA]</scope>
    <source>
        <strain evidence="2 3">DAOM 197198</strain>
    </source>
</reference>